<comment type="function">
    <text evidence="2 11">Catalyzes a salvage reaction resulting in the formation of AMP, that is energically less costly than de novo synthesis.</text>
</comment>
<name>A0A1G2D2H1_9BACT</name>
<dbReference type="AlphaFoldDB" id="A0A1G2D2H1"/>
<evidence type="ECO:0000256" key="9">
    <source>
        <dbReference type="ARBA" id="ARBA00022679"/>
    </source>
</evidence>
<comment type="subunit">
    <text evidence="11">Homodimer.</text>
</comment>
<sequence length="175" mass="18901">MDLKKYIADVPDFPKQGILFRDIGPILASPEAMDEVVSQLATIAKEVGAEKIMAFESRGFVFGAPLAHRLELPFVMLRKKGKLPGKTISASYKLEYGEAVLEMAENAVRHGEQVLLVDDLLATGGTSKAGVLLIEKAGGVVSGLAYVIELASLKGRKVLEGYSIHTLVTYDNPKE</sequence>
<dbReference type="EMBL" id="MHLL01000051">
    <property type="protein sequence ID" value="OGZ07854.1"/>
    <property type="molecule type" value="Genomic_DNA"/>
</dbReference>
<reference evidence="13 14" key="1">
    <citation type="journal article" date="2016" name="Nat. Commun.">
        <title>Thousands of microbial genomes shed light on interconnected biogeochemical processes in an aquifer system.</title>
        <authorList>
            <person name="Anantharaman K."/>
            <person name="Brown C.T."/>
            <person name="Hug L.A."/>
            <person name="Sharon I."/>
            <person name="Castelle C.J."/>
            <person name="Probst A.J."/>
            <person name="Thomas B.C."/>
            <person name="Singh A."/>
            <person name="Wilkins M.J."/>
            <person name="Karaoz U."/>
            <person name="Brodie E.L."/>
            <person name="Williams K.H."/>
            <person name="Hubbard S.S."/>
            <person name="Banfield J.F."/>
        </authorList>
    </citation>
    <scope>NUCLEOTIDE SEQUENCE [LARGE SCALE GENOMIC DNA]</scope>
</reference>
<dbReference type="SUPFAM" id="SSF53271">
    <property type="entry name" value="PRTase-like"/>
    <property type="match status" value="1"/>
</dbReference>
<dbReference type="NCBIfam" id="NF002636">
    <property type="entry name" value="PRK02304.1-5"/>
    <property type="match status" value="1"/>
</dbReference>
<comment type="caution">
    <text evidence="13">The sequence shown here is derived from an EMBL/GenBank/DDBJ whole genome shotgun (WGS) entry which is preliminary data.</text>
</comment>
<keyword evidence="7 11" id="KW-0963">Cytoplasm</keyword>
<comment type="catalytic activity">
    <reaction evidence="1 11">
        <text>AMP + diphosphate = 5-phospho-alpha-D-ribose 1-diphosphate + adenine</text>
        <dbReference type="Rhea" id="RHEA:16609"/>
        <dbReference type="ChEBI" id="CHEBI:16708"/>
        <dbReference type="ChEBI" id="CHEBI:33019"/>
        <dbReference type="ChEBI" id="CHEBI:58017"/>
        <dbReference type="ChEBI" id="CHEBI:456215"/>
        <dbReference type="EC" id="2.4.2.7"/>
    </reaction>
</comment>
<evidence type="ECO:0000313" key="13">
    <source>
        <dbReference type="EMBL" id="OGZ07854.1"/>
    </source>
</evidence>
<dbReference type="CDD" id="cd06223">
    <property type="entry name" value="PRTases_typeI"/>
    <property type="match status" value="1"/>
</dbReference>
<keyword evidence="9 11" id="KW-0808">Transferase</keyword>
<evidence type="ECO:0000256" key="6">
    <source>
        <dbReference type="ARBA" id="ARBA00011893"/>
    </source>
</evidence>
<evidence type="ECO:0000256" key="7">
    <source>
        <dbReference type="ARBA" id="ARBA00022490"/>
    </source>
</evidence>
<comment type="pathway">
    <text evidence="4 11">Purine metabolism; AMP biosynthesis via salvage pathway; AMP from adenine: step 1/1.</text>
</comment>
<evidence type="ECO:0000256" key="3">
    <source>
        <dbReference type="ARBA" id="ARBA00004496"/>
    </source>
</evidence>
<dbReference type="GO" id="GO:0002055">
    <property type="term" value="F:adenine binding"/>
    <property type="evidence" value="ECO:0007669"/>
    <property type="project" value="TreeGrafter"/>
</dbReference>
<evidence type="ECO:0000256" key="11">
    <source>
        <dbReference type="HAMAP-Rule" id="MF_00004"/>
    </source>
</evidence>
<dbReference type="InterPro" id="IPR000836">
    <property type="entry name" value="PRTase_dom"/>
</dbReference>
<feature type="domain" description="Phosphoribosyltransferase" evidence="12">
    <location>
        <begin position="51"/>
        <end position="148"/>
    </location>
</feature>
<comment type="similarity">
    <text evidence="5 11">Belongs to the purine/pyrimidine phosphoribosyltransferase family.</text>
</comment>
<dbReference type="GO" id="GO:0044209">
    <property type="term" value="P:AMP salvage"/>
    <property type="evidence" value="ECO:0007669"/>
    <property type="project" value="UniProtKB-UniRule"/>
</dbReference>
<evidence type="ECO:0000256" key="1">
    <source>
        <dbReference type="ARBA" id="ARBA00000868"/>
    </source>
</evidence>
<dbReference type="InterPro" id="IPR050054">
    <property type="entry name" value="UPRTase/APRTase"/>
</dbReference>
<accession>A0A1G2D2H1</accession>
<protein>
    <recommendedName>
        <fullName evidence="6 11">Adenine phosphoribosyltransferase</fullName>
        <shortName evidence="11">APRT</shortName>
        <ecNumber evidence="6 11">2.4.2.7</ecNumber>
    </recommendedName>
</protein>
<dbReference type="NCBIfam" id="NF002634">
    <property type="entry name" value="PRK02304.1-3"/>
    <property type="match status" value="1"/>
</dbReference>
<dbReference type="STRING" id="1798661.A3D65_04260"/>
<keyword evidence="10 11" id="KW-0660">Purine salvage</keyword>
<dbReference type="InterPro" id="IPR029057">
    <property type="entry name" value="PRTase-like"/>
</dbReference>
<dbReference type="Gene3D" id="3.40.50.2020">
    <property type="match status" value="1"/>
</dbReference>
<proteinExistence type="inferred from homology"/>
<comment type="subcellular location">
    <subcellularLocation>
        <location evidence="3 11">Cytoplasm</location>
    </subcellularLocation>
</comment>
<organism evidence="13 14">
    <name type="scientific">Candidatus Lloydbacteria bacterium RIFCSPHIGHO2_02_FULL_50_13</name>
    <dbReference type="NCBI Taxonomy" id="1798661"/>
    <lineage>
        <taxon>Bacteria</taxon>
        <taxon>Candidatus Lloydiibacteriota</taxon>
    </lineage>
</organism>
<dbReference type="FunFam" id="3.40.50.2020:FF:000021">
    <property type="entry name" value="Adenine phosphoribosyltransferase"/>
    <property type="match status" value="1"/>
</dbReference>
<evidence type="ECO:0000259" key="12">
    <source>
        <dbReference type="Pfam" id="PF00156"/>
    </source>
</evidence>
<dbReference type="Pfam" id="PF00156">
    <property type="entry name" value="Pribosyltran"/>
    <property type="match status" value="1"/>
</dbReference>
<dbReference type="GO" id="GO:0016208">
    <property type="term" value="F:AMP binding"/>
    <property type="evidence" value="ECO:0007669"/>
    <property type="project" value="TreeGrafter"/>
</dbReference>
<dbReference type="Proteomes" id="UP000177996">
    <property type="component" value="Unassembled WGS sequence"/>
</dbReference>
<dbReference type="GO" id="GO:0005737">
    <property type="term" value="C:cytoplasm"/>
    <property type="evidence" value="ECO:0007669"/>
    <property type="project" value="UniProtKB-SubCell"/>
</dbReference>
<evidence type="ECO:0000256" key="2">
    <source>
        <dbReference type="ARBA" id="ARBA00003968"/>
    </source>
</evidence>
<dbReference type="PANTHER" id="PTHR32315">
    <property type="entry name" value="ADENINE PHOSPHORIBOSYLTRANSFERASE"/>
    <property type="match status" value="1"/>
</dbReference>
<keyword evidence="8 11" id="KW-0328">Glycosyltransferase</keyword>
<dbReference type="GO" id="GO:0006168">
    <property type="term" value="P:adenine salvage"/>
    <property type="evidence" value="ECO:0007669"/>
    <property type="project" value="InterPro"/>
</dbReference>
<gene>
    <name evidence="11" type="primary">apt</name>
    <name evidence="13" type="ORF">A3D65_04260</name>
</gene>
<evidence type="ECO:0000256" key="4">
    <source>
        <dbReference type="ARBA" id="ARBA00004659"/>
    </source>
</evidence>
<dbReference type="EC" id="2.4.2.7" evidence="6 11"/>
<dbReference type="PANTHER" id="PTHR32315:SF3">
    <property type="entry name" value="ADENINE PHOSPHORIBOSYLTRANSFERASE"/>
    <property type="match status" value="1"/>
</dbReference>
<evidence type="ECO:0000256" key="5">
    <source>
        <dbReference type="ARBA" id="ARBA00008391"/>
    </source>
</evidence>
<dbReference type="InterPro" id="IPR005764">
    <property type="entry name" value="Ade_phspho_trans"/>
</dbReference>
<dbReference type="HAMAP" id="MF_00004">
    <property type="entry name" value="Aden_phosphoribosyltr"/>
    <property type="match status" value="1"/>
</dbReference>
<evidence type="ECO:0000313" key="14">
    <source>
        <dbReference type="Proteomes" id="UP000177996"/>
    </source>
</evidence>
<dbReference type="GO" id="GO:0006166">
    <property type="term" value="P:purine ribonucleoside salvage"/>
    <property type="evidence" value="ECO:0007669"/>
    <property type="project" value="UniProtKB-UniRule"/>
</dbReference>
<dbReference type="UniPathway" id="UPA00588">
    <property type="reaction ID" value="UER00646"/>
</dbReference>
<dbReference type="GO" id="GO:0003999">
    <property type="term" value="F:adenine phosphoribosyltransferase activity"/>
    <property type="evidence" value="ECO:0007669"/>
    <property type="project" value="UniProtKB-UniRule"/>
</dbReference>
<evidence type="ECO:0000256" key="10">
    <source>
        <dbReference type="ARBA" id="ARBA00022726"/>
    </source>
</evidence>
<evidence type="ECO:0000256" key="8">
    <source>
        <dbReference type="ARBA" id="ARBA00022676"/>
    </source>
</evidence>
<dbReference type="NCBIfam" id="TIGR01090">
    <property type="entry name" value="apt"/>
    <property type="match status" value="1"/>
</dbReference>